<feature type="compositionally biased region" description="Low complexity" evidence="2">
    <location>
        <begin position="44"/>
        <end position="59"/>
    </location>
</feature>
<dbReference type="InterPro" id="IPR015419">
    <property type="entry name" value="CTAG/Pcc1"/>
</dbReference>
<dbReference type="Proteomes" id="UP000326458">
    <property type="component" value="Unassembled WGS sequence"/>
</dbReference>
<comment type="similarity">
    <text evidence="1">Belongs to the CTAG/PCC1 family.</text>
</comment>
<evidence type="ECO:0000313" key="3">
    <source>
        <dbReference type="EMBL" id="KAB0345561.1"/>
    </source>
</evidence>
<dbReference type="Pfam" id="PF09341">
    <property type="entry name" value="Pcc1"/>
    <property type="match status" value="1"/>
</dbReference>
<reference evidence="3 4" key="1">
    <citation type="submission" date="2019-06" db="EMBL/GenBank/DDBJ databases">
        <title>Discovery of a novel chromosome fission-fusion reversal in muntjac.</title>
        <authorList>
            <person name="Mudd A.B."/>
            <person name="Bredeson J.V."/>
            <person name="Baum R."/>
            <person name="Hockemeyer D."/>
            <person name="Rokhsar D.S."/>
        </authorList>
    </citation>
    <scope>NUCLEOTIDE SEQUENCE [LARGE SCALE GENOMIC DNA]</scope>
    <source>
        <strain evidence="3">UTSW_UCB_Mm</strain>
        <tissue evidence="3">Fibroblast cell line</tissue>
    </source>
</reference>
<name>A0A5N3VB28_MUNMU</name>
<dbReference type="Gene3D" id="3.30.310.50">
    <property type="entry name" value="Alpha-D-phosphohexomutase, C-terminal domain"/>
    <property type="match status" value="1"/>
</dbReference>
<evidence type="ECO:0000256" key="2">
    <source>
        <dbReference type="SAM" id="MobiDB-lite"/>
    </source>
</evidence>
<evidence type="ECO:0000313" key="4">
    <source>
        <dbReference type="Proteomes" id="UP000326458"/>
    </source>
</evidence>
<organism evidence="3 4">
    <name type="scientific">Muntiacus muntjak</name>
    <name type="common">Barking deer</name>
    <name type="synonym">Indian muntjac</name>
    <dbReference type="NCBI Taxonomy" id="9888"/>
    <lineage>
        <taxon>Eukaryota</taxon>
        <taxon>Metazoa</taxon>
        <taxon>Chordata</taxon>
        <taxon>Craniata</taxon>
        <taxon>Vertebrata</taxon>
        <taxon>Euteleostomi</taxon>
        <taxon>Mammalia</taxon>
        <taxon>Eutheria</taxon>
        <taxon>Laurasiatheria</taxon>
        <taxon>Artiodactyla</taxon>
        <taxon>Ruminantia</taxon>
        <taxon>Pecora</taxon>
        <taxon>Cervidae</taxon>
        <taxon>Muntiacinae</taxon>
        <taxon>Muntiacus</taxon>
    </lineage>
</organism>
<evidence type="ECO:0000256" key="1">
    <source>
        <dbReference type="ARBA" id="ARBA00007073"/>
    </source>
</evidence>
<keyword evidence="4" id="KW-1185">Reference proteome</keyword>
<feature type="region of interest" description="Disordered" evidence="2">
    <location>
        <begin position="1"/>
        <end position="94"/>
    </location>
</feature>
<accession>A0A5N3VB28</accession>
<protein>
    <submittedName>
        <fullName evidence="3">Uncharacterized protein</fullName>
    </submittedName>
</protein>
<proteinExistence type="inferred from homology"/>
<feature type="compositionally biased region" description="Gly residues" evidence="2">
    <location>
        <begin position="8"/>
        <end position="25"/>
    </location>
</feature>
<gene>
    <name evidence="3" type="ORF">FD754_022487</name>
</gene>
<sequence>MEAADPGAGRGGVVGDAEGQGGLDGPGDPNGPEGHEGLGGAGEAGAAVAGAPELVQAPHAPGPGGDAMPGPGGHAAPGPGGHVAPGPGVHGALGPGGHARLWTLGHAASGHGGFVPPVARGPRSQLLNFSIVVSFPSPMEAEMARQSLSPHAQPYRRAVGKELTVNCSILAMLVCKGAWVCGRCLGSF</sequence>
<dbReference type="EMBL" id="VCEA01000003">
    <property type="protein sequence ID" value="KAB0345561.1"/>
    <property type="molecule type" value="Genomic_DNA"/>
</dbReference>
<comment type="caution">
    <text evidence="3">The sequence shown here is derived from an EMBL/GenBank/DDBJ whole genome shotgun (WGS) entry which is preliminary data.</text>
</comment>
<feature type="compositionally biased region" description="Gly residues" evidence="2">
    <location>
        <begin position="62"/>
        <end position="94"/>
    </location>
</feature>
<dbReference type="AlphaFoldDB" id="A0A5N3VB28"/>